<evidence type="ECO:0000313" key="2">
    <source>
        <dbReference type="Proteomes" id="UP000193411"/>
    </source>
</evidence>
<dbReference type="Proteomes" id="UP000193411">
    <property type="component" value="Unassembled WGS sequence"/>
</dbReference>
<dbReference type="EMBL" id="MCFL01000002">
    <property type="protein sequence ID" value="ORZ40763.1"/>
    <property type="molecule type" value="Genomic_DNA"/>
</dbReference>
<feature type="non-terminal residue" evidence="1">
    <location>
        <position position="377"/>
    </location>
</feature>
<name>A0A1Y2I466_9FUNG</name>
<gene>
    <name evidence="1" type="ORF">BCR44DRAFT_52738</name>
</gene>
<proteinExistence type="predicted"/>
<keyword evidence="2" id="KW-1185">Reference proteome</keyword>
<organism evidence="1 2">
    <name type="scientific">Catenaria anguillulae PL171</name>
    <dbReference type="NCBI Taxonomy" id="765915"/>
    <lineage>
        <taxon>Eukaryota</taxon>
        <taxon>Fungi</taxon>
        <taxon>Fungi incertae sedis</taxon>
        <taxon>Blastocladiomycota</taxon>
        <taxon>Blastocladiomycetes</taxon>
        <taxon>Blastocladiales</taxon>
        <taxon>Catenariaceae</taxon>
        <taxon>Catenaria</taxon>
    </lineage>
</organism>
<accession>A0A1Y2I466</accession>
<comment type="caution">
    <text evidence="1">The sequence shown here is derived from an EMBL/GenBank/DDBJ whole genome shotgun (WGS) entry which is preliminary data.</text>
</comment>
<evidence type="ECO:0008006" key="3">
    <source>
        <dbReference type="Google" id="ProtNLM"/>
    </source>
</evidence>
<protein>
    <recommendedName>
        <fullName evidence="3">Questin oxidase family protein</fullName>
    </recommendedName>
</protein>
<sequence length="377" mass="42384">MTESNDQNTTPFSLLAHELLVDVLALTHPRSTVPATSTVTRCIAQENTHLVRSWAHHIIFHASQWSEVEDKLHFGAEAGFFEYDPAARQLVSRLSTWLKTRLPNRSNHLAPTTQVQSSEPVLTAAYVDWLFSIHGPIHRDLGRNPTPWQAQLDTLCGLLHSEDGEDDYPFSHPDRLKPLPHRRWQLAPDAFQLSMYFARAGHIGLLQQSLRHLLKLLPDLALAEMPMSRWSQLMLDNRQHVRTTINLLIDTSADAALAFPVFLCFVGALDWSLPAIQAVASVFPDAALRFTSWLNTCDGAFRGIFDMLGAVIEPDRALSLLDWMYANGLEKRQVDVDPDDPRQAPFMALSAGNARVFGALLTRFDVPFVWPQIADTI</sequence>
<dbReference type="AlphaFoldDB" id="A0A1Y2I466"/>
<evidence type="ECO:0000313" key="1">
    <source>
        <dbReference type="EMBL" id="ORZ40763.1"/>
    </source>
</evidence>
<reference evidence="1 2" key="1">
    <citation type="submission" date="2016-07" db="EMBL/GenBank/DDBJ databases">
        <title>Pervasive Adenine N6-methylation of Active Genes in Fungi.</title>
        <authorList>
            <consortium name="DOE Joint Genome Institute"/>
            <person name="Mondo S.J."/>
            <person name="Dannebaum R.O."/>
            <person name="Kuo R.C."/>
            <person name="Labutti K."/>
            <person name="Haridas S."/>
            <person name="Kuo A."/>
            <person name="Salamov A."/>
            <person name="Ahrendt S.R."/>
            <person name="Lipzen A."/>
            <person name="Sullivan W."/>
            <person name="Andreopoulos W.B."/>
            <person name="Clum A."/>
            <person name="Lindquist E."/>
            <person name="Daum C."/>
            <person name="Ramamoorthy G.K."/>
            <person name="Gryganskyi A."/>
            <person name="Culley D."/>
            <person name="Magnuson J.K."/>
            <person name="James T.Y."/>
            <person name="O'Malley M.A."/>
            <person name="Stajich J.E."/>
            <person name="Spatafora J.W."/>
            <person name="Visel A."/>
            <person name="Grigoriev I.V."/>
        </authorList>
    </citation>
    <scope>NUCLEOTIDE SEQUENCE [LARGE SCALE GENOMIC DNA]</scope>
    <source>
        <strain evidence="1 2">PL171</strain>
    </source>
</reference>